<feature type="coiled-coil region" evidence="1">
    <location>
        <begin position="464"/>
        <end position="583"/>
    </location>
</feature>
<dbReference type="InterPro" id="IPR024774">
    <property type="entry name" value="PH_dom-Mcp5-type"/>
</dbReference>
<feature type="domain" description="Pleckstrin homology" evidence="3">
    <location>
        <begin position="1598"/>
        <end position="1733"/>
    </location>
</feature>
<feature type="region of interest" description="Disordered" evidence="2">
    <location>
        <begin position="1513"/>
        <end position="1569"/>
    </location>
</feature>
<evidence type="ECO:0000313" key="5">
    <source>
        <dbReference type="Proteomes" id="UP000188320"/>
    </source>
</evidence>
<feature type="compositionally biased region" description="Basic residues" evidence="2">
    <location>
        <begin position="771"/>
        <end position="781"/>
    </location>
</feature>
<proteinExistence type="predicted"/>
<name>A0A1R1PDP5_ZANCU</name>
<feature type="compositionally biased region" description="Low complexity" evidence="2">
    <location>
        <begin position="203"/>
        <end position="214"/>
    </location>
</feature>
<dbReference type="Proteomes" id="UP000188320">
    <property type="component" value="Unassembled WGS sequence"/>
</dbReference>
<organism evidence="4 5">
    <name type="scientific">Zancudomyces culisetae</name>
    <name type="common">Gut fungus</name>
    <name type="synonym">Smittium culisetae</name>
    <dbReference type="NCBI Taxonomy" id="1213189"/>
    <lineage>
        <taxon>Eukaryota</taxon>
        <taxon>Fungi</taxon>
        <taxon>Fungi incertae sedis</taxon>
        <taxon>Zoopagomycota</taxon>
        <taxon>Kickxellomycotina</taxon>
        <taxon>Harpellomycetes</taxon>
        <taxon>Harpellales</taxon>
        <taxon>Legeriomycetaceae</taxon>
        <taxon>Zancudomyces</taxon>
    </lineage>
</organism>
<accession>A0A1R1PDP5</accession>
<evidence type="ECO:0000313" key="4">
    <source>
        <dbReference type="EMBL" id="OMH79097.1"/>
    </source>
</evidence>
<feature type="region of interest" description="Disordered" evidence="2">
    <location>
        <begin position="721"/>
        <end position="803"/>
    </location>
</feature>
<feature type="compositionally biased region" description="Polar residues" evidence="2">
    <location>
        <begin position="177"/>
        <end position="187"/>
    </location>
</feature>
<feature type="region of interest" description="Disordered" evidence="2">
    <location>
        <begin position="1778"/>
        <end position="1800"/>
    </location>
</feature>
<evidence type="ECO:0000259" key="3">
    <source>
        <dbReference type="Pfam" id="PF12814"/>
    </source>
</evidence>
<evidence type="ECO:0000256" key="2">
    <source>
        <dbReference type="SAM" id="MobiDB-lite"/>
    </source>
</evidence>
<feature type="region of interest" description="Disordered" evidence="2">
    <location>
        <begin position="835"/>
        <end position="859"/>
    </location>
</feature>
<feature type="compositionally biased region" description="Basic residues" evidence="2">
    <location>
        <begin position="1530"/>
        <end position="1546"/>
    </location>
</feature>
<dbReference type="Pfam" id="PF12814">
    <property type="entry name" value="Mcp5_PH"/>
    <property type="match status" value="1"/>
</dbReference>
<evidence type="ECO:0000256" key="1">
    <source>
        <dbReference type="SAM" id="Coils"/>
    </source>
</evidence>
<reference evidence="5" key="1">
    <citation type="submission" date="2017-01" db="EMBL/GenBank/DDBJ databases">
        <authorList>
            <person name="Wang Y."/>
            <person name="White M."/>
            <person name="Kvist S."/>
            <person name="Moncalvo J.-M."/>
        </authorList>
    </citation>
    <scope>NUCLEOTIDE SEQUENCE [LARGE SCALE GENOMIC DNA]</scope>
    <source>
        <strain evidence="5">COL-18-3</strain>
    </source>
</reference>
<dbReference type="GO" id="GO:0032065">
    <property type="term" value="P:maintenance of protein location in cell cortex"/>
    <property type="evidence" value="ECO:0007669"/>
    <property type="project" value="InterPro"/>
</dbReference>
<keyword evidence="1" id="KW-0175">Coiled coil</keyword>
<dbReference type="GO" id="GO:0005938">
    <property type="term" value="C:cell cortex"/>
    <property type="evidence" value="ECO:0007669"/>
    <property type="project" value="InterPro"/>
</dbReference>
<comment type="caution">
    <text evidence="4">The sequence shown here is derived from an EMBL/GenBank/DDBJ whole genome shotgun (WGS) entry which is preliminary data.</text>
</comment>
<feature type="compositionally biased region" description="Polar residues" evidence="2">
    <location>
        <begin position="1549"/>
        <end position="1560"/>
    </location>
</feature>
<sequence length="1917" mass="215526">MHIMRCEACREKLIAKTNKSKFPYLRQSQKKQYGGSGTRDSESSKTSLLSTKGDLVREGLNVTGVEGKRKVTKVETNKSQKDVLGKNENQRSNGSSLESVSTEIRRGEHDVPIGYDSGEDEKKSTVEIKRELSIGDRGHEESSEEFGDHITEEEIDSMLQTDIETEIETENEKQIEKATNSGMGDNTAQKRERIGEEVPYNFKTPTKTSKTTEGTPGGTQGSLSRRKSLNIELLTRLQEMQAAYDEKSIQNHNLTSILEQERNKKLEVSEAKVEKKPRIDLRREKRVASEFEAFRKDYFKVILNLKSPRHEGDSMKNSMATPTKMKGNNNSAYSKNTDEDVLGLDLFSVNVTPKSNNGFKGRELDSLSSRRDKINRRMTSPHTTTLLRFEDENGDVGLDVHEKTDWKHFEMMSMLIKATEMGRDLIEKVEKFDLALIDRGIETNDKADELQTLLLEKDVESKRYKRAAEQLELMDEQMYNLQSENDALQAKVKLLEATLKRTEVEVAKKSNMLVQANEKVDALKATEAELTKKYKNNQTAYERDIENLRSEINTSSIQHSDKVREMAQEIQTLKLKLEQDQTKQGHRKGRETGQSTRGFANVSVTDISVLEKTQQHMEADNLQKETQEKLQKMTEVYQQEKNYSSNLQRLLKVAQNRLEEIKVMHPELEVGVGLDAVGQAIKQGGGMIEDEANSMAGYENIPNLRSPSLQDDELVKAYRNGRILSQAKKKPSYGSSPFKSSRRRPSNNDRHSSASESETGSSEDSDDRYIKSYKQKMQRLRRGQDSNNYKFRTPLMGSSDDATFDRKEANSLRDDYQYTDGFSSLASELQNAALPSKNENGEFKKSNSVGVQATDDRNDSDTQIDLNLEHQDECLKDQEPELESGVAKRNLNMRSLGEHLDKATSDSCTQTITTDFYTDADKEVHVQVDKMEAGRNTTEVCTQTELQPENKEMSIQTEILIQLDELAVQTESLRDIGCLNEAHTQTDFVEFVNEMMQTETLSEIGYTTEVFIQTESVTEMSESSIQTETLSEIGYTEDIFTQTDQPLEPKNMSMQTETLSEIGYTEDIFTQTEFITEISESSIQTDQPLEPKSISIQTETLSEIGYITEVFTQTDQPIEPKSMSIQTETLSEIGYTEDTFTQTDQPLEPNNMSMQTESFTEISESSIQTETLSEIGYTEDTFTQTDQPLEPKNMSIQTEFFTEISESSIQTETLSEIGCTAEIFTQTESVTEVEDNGIQTESMNTKTEALDICTQTENILEMVQASVQTESSKKVEITEVCTQTYDVMVGEVHTQTIPLDFSNVCVQTEDTSGAEAAFGGVIATKGVDMSNDNIRQTEQSNARALVGSMDALLSERHELEKSKLTSTLISGLFGEFRGRRESLKYNTVSARRRVEIEAEIEAEAEAETCYYSDMDELQVLRKTSRSSGLLPAPYHKRPSQKDVHKSLRRVGAIGTADLSLHDSASRSNSEDSAITTSKHFDDMTFEDEHGATILHSLATTKYVTAPLKEYTHHKKPYPVPAESRVVHIPKSIKSKKSHKSATKNHAKSTVSENKSPQNTPESEHEQNAHSEALARTLVFSRPGDPLDALLFTKISKHVIEAISYTMIGSYLLKLSKSKIIQGSLDSISDKYVYYFWIHPYTKMLNWSKQPPNSTAPETSNFINALFKLDSQQSPAKQLNIKHFRVLADNPSINDPYDFTNLSIYVYSDKKYIRIKARSHAEHYNWVLALKYLLPKRAISGKFSHTSVETTIKKEPSALTSVSGVRSFGEGHETSLLASRSTNPLRSVASTQTHNPSNKRSAGLRASLLSLVHNKSNDFTASASAYTTSENNLNNPVSSFTQTMSSPLYSPDFSLGSERGIIDEADIDQSNALSSRAFSQTRGSEVSLRSKKGGVVNKLNNAILPFFMKKNKGESTGI</sequence>
<dbReference type="EMBL" id="LSSK01001670">
    <property type="protein sequence ID" value="OMH79097.1"/>
    <property type="molecule type" value="Genomic_DNA"/>
</dbReference>
<gene>
    <name evidence="4" type="ORF">AX774_g7503</name>
</gene>
<dbReference type="OrthoDB" id="2149224at2759"/>
<keyword evidence="5" id="KW-1185">Reference proteome</keyword>
<feature type="compositionally biased region" description="Basic and acidic residues" evidence="2">
    <location>
        <begin position="66"/>
        <end position="89"/>
    </location>
</feature>
<dbReference type="GO" id="GO:0005543">
    <property type="term" value="F:phospholipid binding"/>
    <property type="evidence" value="ECO:0007669"/>
    <property type="project" value="InterPro"/>
</dbReference>
<feature type="compositionally biased region" description="Polar residues" evidence="2">
    <location>
        <begin position="90"/>
        <end position="102"/>
    </location>
</feature>
<feature type="compositionally biased region" description="Polar residues" evidence="2">
    <location>
        <begin position="1778"/>
        <end position="1798"/>
    </location>
</feature>
<feature type="compositionally biased region" description="Polar residues" evidence="2">
    <location>
        <begin position="315"/>
        <end position="331"/>
    </location>
</feature>
<feature type="region of interest" description="Disordered" evidence="2">
    <location>
        <begin position="310"/>
        <end position="331"/>
    </location>
</feature>
<protein>
    <submittedName>
        <fullName evidence="4">Anucleate primary sterigmata protein A</fullName>
    </submittedName>
</protein>
<feature type="region of interest" description="Disordered" evidence="2">
    <location>
        <begin position="25"/>
        <end position="103"/>
    </location>
</feature>
<feature type="region of interest" description="Disordered" evidence="2">
    <location>
        <begin position="177"/>
        <end position="227"/>
    </location>
</feature>